<keyword evidence="2" id="KW-0472">Membrane</keyword>
<feature type="transmembrane region" description="Helical" evidence="2">
    <location>
        <begin position="145"/>
        <end position="166"/>
    </location>
</feature>
<reference evidence="4 5" key="1">
    <citation type="submission" date="2010-08" db="EMBL/GenBank/DDBJ databases">
        <authorList>
            <person name="Weinstock G."/>
            <person name="Sodergren E."/>
            <person name="Clifton S."/>
            <person name="Fulton L."/>
            <person name="Fulton B."/>
            <person name="Courtney L."/>
            <person name="Fronick C."/>
            <person name="Harrison M."/>
            <person name="Strong C."/>
            <person name="Farmer C."/>
            <person name="Delahaunty K."/>
            <person name="Markovic C."/>
            <person name="Hall O."/>
            <person name="Minx P."/>
            <person name="Tomlinson C."/>
            <person name="Mitreva M."/>
            <person name="Hou S."/>
            <person name="Chen J."/>
            <person name="Wollam A."/>
            <person name="Pepin K.H."/>
            <person name="Johnson M."/>
            <person name="Bhonagiri V."/>
            <person name="Zhang X."/>
            <person name="Suruliraj S."/>
            <person name="Warren W."/>
            <person name="Chinwalla A."/>
            <person name="Mardis E.R."/>
            <person name="Wilson R.K."/>
        </authorList>
    </citation>
    <scope>NUCLEOTIDE SEQUENCE [LARGE SCALE GENOMIC DNA]</scope>
    <source>
        <strain evidence="4 5">F0399</strain>
    </source>
</reference>
<feature type="region of interest" description="Disordered" evidence="1">
    <location>
        <begin position="189"/>
        <end position="226"/>
    </location>
</feature>
<evidence type="ECO:0000313" key="4">
    <source>
        <dbReference type="EMBL" id="EFW28659.1"/>
    </source>
</evidence>
<feature type="signal peptide" evidence="3">
    <location>
        <begin position="1"/>
        <end position="19"/>
    </location>
</feature>
<dbReference type="AlphaFoldDB" id="E7N585"/>
<dbReference type="Proteomes" id="UP000004633">
    <property type="component" value="Unassembled WGS sequence"/>
</dbReference>
<dbReference type="EMBL" id="AECV01000063">
    <property type="protein sequence ID" value="EFW28659.1"/>
    <property type="molecule type" value="Genomic_DNA"/>
</dbReference>
<dbReference type="HOGENOM" id="CLU_1224050_0_0_9"/>
<keyword evidence="3" id="KW-0732">Signal</keyword>
<keyword evidence="2" id="KW-1133">Transmembrane helix</keyword>
<evidence type="ECO:0000313" key="5">
    <source>
        <dbReference type="Proteomes" id="UP000004633"/>
    </source>
</evidence>
<evidence type="ECO:0000256" key="2">
    <source>
        <dbReference type="SAM" id="Phobius"/>
    </source>
</evidence>
<protein>
    <recommendedName>
        <fullName evidence="6">Import inner membrane translocase subunit Tim44</fullName>
    </recommendedName>
</protein>
<accession>E7N585</accession>
<gene>
    <name evidence="4" type="ORF">HMPREF9555_02180</name>
</gene>
<dbReference type="RefSeq" id="WP_009350827.1">
    <property type="nucleotide sequence ID" value="NZ_GL638158.1"/>
</dbReference>
<evidence type="ECO:0000256" key="1">
    <source>
        <dbReference type="SAM" id="MobiDB-lite"/>
    </source>
</evidence>
<dbReference type="STRING" id="749551.HMPREF9555_02180"/>
<evidence type="ECO:0000256" key="3">
    <source>
        <dbReference type="SAM" id="SignalP"/>
    </source>
</evidence>
<organism evidence="4 5">
    <name type="scientific">Selenomonas artemidis F0399</name>
    <dbReference type="NCBI Taxonomy" id="749551"/>
    <lineage>
        <taxon>Bacteria</taxon>
        <taxon>Bacillati</taxon>
        <taxon>Bacillota</taxon>
        <taxon>Negativicutes</taxon>
        <taxon>Selenomonadales</taxon>
        <taxon>Selenomonadaceae</taxon>
        <taxon>Selenomonas</taxon>
    </lineage>
</organism>
<name>E7N585_9FIRM</name>
<proteinExistence type="predicted"/>
<feature type="region of interest" description="Disordered" evidence="1">
    <location>
        <begin position="45"/>
        <end position="96"/>
    </location>
</feature>
<feature type="transmembrane region" description="Helical" evidence="2">
    <location>
        <begin position="118"/>
        <end position="139"/>
    </location>
</feature>
<sequence>MNLKKILAAAMITSMTVAAAPIIVPSAVQGGLISEVEAARGGARIAPRSAPAAPKAAPAQRGSGKSVSGNGGSYAPSKSANDLGKTAPNASSAKPGAAAGAANAARSGTGWGNALRSIGFLAGGMLLGSMLASMFGLGSGFLADLLGVLANVALVFIAVMVIRWIWNRFRGRKEEENVYRSAPRRQDIAPRPTVTDIRPQGVSAPLPTDINMDDSPRSIADRYRSR</sequence>
<feature type="compositionally biased region" description="Low complexity" evidence="1">
    <location>
        <begin position="87"/>
        <end position="96"/>
    </location>
</feature>
<keyword evidence="5" id="KW-1185">Reference proteome</keyword>
<keyword evidence="2" id="KW-0812">Transmembrane</keyword>
<comment type="caution">
    <text evidence="4">The sequence shown here is derived from an EMBL/GenBank/DDBJ whole genome shotgun (WGS) entry which is preliminary data.</text>
</comment>
<feature type="compositionally biased region" description="Basic and acidic residues" evidence="1">
    <location>
        <begin position="214"/>
        <end position="226"/>
    </location>
</feature>
<evidence type="ECO:0008006" key="6">
    <source>
        <dbReference type="Google" id="ProtNLM"/>
    </source>
</evidence>
<feature type="compositionally biased region" description="Low complexity" evidence="1">
    <location>
        <begin position="45"/>
        <end position="68"/>
    </location>
</feature>
<feature type="chain" id="PRO_5003219480" description="Import inner membrane translocase subunit Tim44" evidence="3">
    <location>
        <begin position="20"/>
        <end position="226"/>
    </location>
</feature>